<reference evidence="2" key="1">
    <citation type="journal article" date="2019" name="Int. J. Syst. Evol. Microbiol.">
        <title>The Global Catalogue of Microorganisms (GCM) 10K type strain sequencing project: providing services to taxonomists for standard genome sequencing and annotation.</title>
        <authorList>
            <consortium name="The Broad Institute Genomics Platform"/>
            <consortium name="The Broad Institute Genome Sequencing Center for Infectious Disease"/>
            <person name="Wu L."/>
            <person name="Ma J."/>
        </authorList>
    </citation>
    <scope>NUCLEOTIDE SEQUENCE [LARGE SCALE GENOMIC DNA]</scope>
    <source>
        <strain evidence="2">JCM 14370</strain>
    </source>
</reference>
<comment type="caution">
    <text evidence="1">The sequence shown here is derived from an EMBL/GenBank/DDBJ whole genome shotgun (WGS) entry which is preliminary data.</text>
</comment>
<evidence type="ECO:0000313" key="1">
    <source>
        <dbReference type="EMBL" id="GGJ19296.1"/>
    </source>
</evidence>
<keyword evidence="2" id="KW-1185">Reference proteome</keyword>
<evidence type="ECO:0000313" key="2">
    <source>
        <dbReference type="Proteomes" id="UP000632222"/>
    </source>
</evidence>
<organism evidence="1 2">
    <name type="scientific">Deinococcus roseus</name>
    <dbReference type="NCBI Taxonomy" id="392414"/>
    <lineage>
        <taxon>Bacteria</taxon>
        <taxon>Thermotogati</taxon>
        <taxon>Deinococcota</taxon>
        <taxon>Deinococci</taxon>
        <taxon>Deinococcales</taxon>
        <taxon>Deinococcaceae</taxon>
        <taxon>Deinococcus</taxon>
    </lineage>
</organism>
<accession>A0ABQ2CTZ7</accession>
<dbReference type="Proteomes" id="UP000632222">
    <property type="component" value="Unassembled WGS sequence"/>
</dbReference>
<proteinExistence type="predicted"/>
<dbReference type="EMBL" id="BMOD01000001">
    <property type="protein sequence ID" value="GGJ19296.1"/>
    <property type="molecule type" value="Genomic_DNA"/>
</dbReference>
<name>A0ABQ2CTZ7_9DEIO</name>
<dbReference type="RefSeq" id="WP_188998392.1">
    <property type="nucleotide sequence ID" value="NZ_BMOD01000001.1"/>
</dbReference>
<sequence length="167" mass="18578">MDLSASAKFRNPLFNALKNLLNQPILPAASTPELPSMDLSHLPIPGLNTHLRNGYQLETVLFEGAGSSGRYTRYAVEFHSHTGKPFTTELTREWPTHTVVVGAKVQYMDPEKLKPRNGTVLRIGKVDPDGTRYMVESKATPQLIALALQGDPVSQQKYLKALPWKKI</sequence>
<protein>
    <submittedName>
        <fullName evidence="1">Uncharacterized protein</fullName>
    </submittedName>
</protein>
<gene>
    <name evidence="1" type="ORF">GCM10008938_01730</name>
</gene>